<evidence type="ECO:0000259" key="2">
    <source>
        <dbReference type="Pfam" id="PF01569"/>
    </source>
</evidence>
<dbReference type="HOGENOM" id="CLU_1076867_0_0_6"/>
<dbReference type="RefSeq" id="WP_045107146.1">
    <property type="nucleotide sequence ID" value="NZ_LN681225.1"/>
</dbReference>
<dbReference type="OrthoDB" id="5652648at2"/>
<organism evidence="3 4">
    <name type="scientific">Legionella hackeliae</name>
    <dbReference type="NCBI Taxonomy" id="449"/>
    <lineage>
        <taxon>Bacteria</taxon>
        <taxon>Pseudomonadati</taxon>
        <taxon>Pseudomonadota</taxon>
        <taxon>Gammaproteobacteria</taxon>
        <taxon>Legionellales</taxon>
        <taxon>Legionellaceae</taxon>
        <taxon>Legionella</taxon>
    </lineage>
</organism>
<keyword evidence="1" id="KW-0472">Membrane</keyword>
<dbReference type="SUPFAM" id="SSF48317">
    <property type="entry name" value="Acid phosphatase/Vanadium-dependent haloperoxidase"/>
    <property type="match status" value="1"/>
</dbReference>
<feature type="transmembrane region" description="Helical" evidence="1">
    <location>
        <begin position="97"/>
        <end position="114"/>
    </location>
</feature>
<feature type="domain" description="Phosphatidic acid phosphatase type 2/haloperoxidase" evidence="2">
    <location>
        <begin position="41"/>
        <end position="139"/>
    </location>
</feature>
<dbReference type="PATRIC" id="fig|449.7.peg.1612"/>
<feature type="transmembrane region" description="Helical" evidence="1">
    <location>
        <begin position="170"/>
        <end position="188"/>
    </location>
</feature>
<keyword evidence="1" id="KW-1133">Transmembrane helix</keyword>
<protein>
    <recommendedName>
        <fullName evidence="2">Phosphatidic acid phosphatase type 2/haloperoxidase domain-containing protein</fullName>
    </recommendedName>
</protein>
<feature type="transmembrane region" description="Helical" evidence="1">
    <location>
        <begin position="34"/>
        <end position="55"/>
    </location>
</feature>
<dbReference type="EMBL" id="LN681225">
    <property type="protein sequence ID" value="CEK12066.1"/>
    <property type="molecule type" value="Genomic_DNA"/>
</dbReference>
<dbReference type="InterPro" id="IPR036938">
    <property type="entry name" value="PAP2/HPO_sf"/>
</dbReference>
<evidence type="ECO:0000313" key="3">
    <source>
        <dbReference type="EMBL" id="CEK12066.1"/>
    </source>
</evidence>
<dbReference type="KEGG" id="lha:LHA_3079"/>
<feature type="transmembrane region" description="Helical" evidence="1">
    <location>
        <begin position="230"/>
        <end position="252"/>
    </location>
</feature>
<sequence>MLDIVAAFFLLFSNAVVIIPFLILGFIWLDKSLFYHAICLILISSLINVALKVSFQIPLPASIAKNWFAFPSGHMQMTTVLYGWIAYKIGIEWIKRVLITLLIGIALSLIHFNYHNVYDIIGALFFALLILVLYPILYSKWPTAMPWILLITAINLIAYIHLRYRPIPNHAWVAFFMLVGFIIAETLSKGRHILLSIKQKLIATLLVIVLMILTYSVFQIPAVHTLPFYFAYMEWLIIGFILPWSCLIAKWIKPSSVF</sequence>
<feature type="transmembrane region" description="Helical" evidence="1">
    <location>
        <begin position="144"/>
        <end position="164"/>
    </location>
</feature>
<dbReference type="Gene3D" id="1.20.144.10">
    <property type="entry name" value="Phosphatidic acid phosphatase type 2/haloperoxidase"/>
    <property type="match status" value="1"/>
</dbReference>
<feature type="transmembrane region" description="Helical" evidence="1">
    <location>
        <begin position="120"/>
        <end position="137"/>
    </location>
</feature>
<dbReference type="InterPro" id="IPR000326">
    <property type="entry name" value="PAP2/HPO"/>
</dbReference>
<proteinExistence type="predicted"/>
<feature type="transmembrane region" description="Helical" evidence="1">
    <location>
        <begin position="200"/>
        <end position="218"/>
    </location>
</feature>
<feature type="transmembrane region" description="Helical" evidence="1">
    <location>
        <begin position="6"/>
        <end position="27"/>
    </location>
</feature>
<keyword evidence="1" id="KW-0812">Transmembrane</keyword>
<evidence type="ECO:0000313" key="4">
    <source>
        <dbReference type="Proteomes" id="UP000032803"/>
    </source>
</evidence>
<dbReference type="STRING" id="449.LHA_3079"/>
<feature type="transmembrane region" description="Helical" evidence="1">
    <location>
        <begin position="67"/>
        <end position="85"/>
    </location>
</feature>
<reference evidence="4" key="1">
    <citation type="submission" date="2014-09" db="EMBL/GenBank/DDBJ databases">
        <authorList>
            <person name="Gomez-Valero L."/>
        </authorList>
    </citation>
    <scope>NUCLEOTIDE SEQUENCE [LARGE SCALE GENOMIC DNA]</scope>
    <source>
        <strain evidence="4">ATCC35250</strain>
    </source>
</reference>
<gene>
    <name evidence="3" type="ORF">LHA_3079</name>
</gene>
<name>A0A0A8UX08_LEGHA</name>
<dbReference type="Pfam" id="PF01569">
    <property type="entry name" value="PAP2"/>
    <property type="match status" value="1"/>
</dbReference>
<evidence type="ECO:0000256" key="1">
    <source>
        <dbReference type="SAM" id="Phobius"/>
    </source>
</evidence>
<keyword evidence="4" id="KW-1185">Reference proteome</keyword>
<dbReference type="AlphaFoldDB" id="A0A0A8UX08"/>
<dbReference type="Proteomes" id="UP000032803">
    <property type="component" value="Chromosome I"/>
</dbReference>
<accession>A0A0A8UX08</accession>